<dbReference type="AlphaFoldDB" id="A0ABD2BCQ9"/>
<comment type="caution">
    <text evidence="1">The sequence shown here is derived from an EMBL/GenBank/DDBJ whole genome shotgun (WGS) entry which is preliminary data.</text>
</comment>
<gene>
    <name evidence="1" type="ORF">V1477_016330</name>
</gene>
<accession>A0ABD2BCQ9</accession>
<proteinExistence type="predicted"/>
<evidence type="ECO:0000313" key="2">
    <source>
        <dbReference type="Proteomes" id="UP001607303"/>
    </source>
</evidence>
<evidence type="ECO:0000313" key="1">
    <source>
        <dbReference type="EMBL" id="KAL2730519.1"/>
    </source>
</evidence>
<dbReference type="EMBL" id="JAYRBN010000091">
    <property type="protein sequence ID" value="KAL2730519.1"/>
    <property type="molecule type" value="Genomic_DNA"/>
</dbReference>
<sequence>MQGINCASRDSPRLFPQGYVSVTPETPSTTKSNGTSCEIPISYSQNAVWHREDRYEYDKKQVLCSSCVCNVHVRQGGTLCRAWGYHMAIKLEGDKGHGANICRDYDSLSNIIFDLFKQELKKIRRELSKTNEITVYKSNIPRTLHYLHTLRRKDERPLKSSWWSTNSRQAESKRVEVLNFKPALMRLKHNENVV</sequence>
<dbReference type="Proteomes" id="UP001607303">
    <property type="component" value="Unassembled WGS sequence"/>
</dbReference>
<name>A0ABD2BCQ9_VESMC</name>
<keyword evidence="2" id="KW-1185">Reference proteome</keyword>
<reference evidence="1 2" key="1">
    <citation type="journal article" date="2024" name="Ann. Entomol. Soc. Am.">
        <title>Genomic analyses of the southern and eastern yellowjacket wasps (Hymenoptera: Vespidae) reveal evolutionary signatures of social life.</title>
        <authorList>
            <person name="Catto M.A."/>
            <person name="Caine P.B."/>
            <person name="Orr S.E."/>
            <person name="Hunt B.G."/>
            <person name="Goodisman M.A.D."/>
        </authorList>
    </citation>
    <scope>NUCLEOTIDE SEQUENCE [LARGE SCALE GENOMIC DNA]</scope>
    <source>
        <strain evidence="1">232</strain>
        <tissue evidence="1">Head and thorax</tissue>
    </source>
</reference>
<protein>
    <submittedName>
        <fullName evidence="1">Uncharacterized protein</fullName>
    </submittedName>
</protein>
<organism evidence="1 2">
    <name type="scientific">Vespula maculifrons</name>
    <name type="common">Eastern yellow jacket</name>
    <name type="synonym">Wasp</name>
    <dbReference type="NCBI Taxonomy" id="7453"/>
    <lineage>
        <taxon>Eukaryota</taxon>
        <taxon>Metazoa</taxon>
        <taxon>Ecdysozoa</taxon>
        <taxon>Arthropoda</taxon>
        <taxon>Hexapoda</taxon>
        <taxon>Insecta</taxon>
        <taxon>Pterygota</taxon>
        <taxon>Neoptera</taxon>
        <taxon>Endopterygota</taxon>
        <taxon>Hymenoptera</taxon>
        <taxon>Apocrita</taxon>
        <taxon>Aculeata</taxon>
        <taxon>Vespoidea</taxon>
        <taxon>Vespidae</taxon>
        <taxon>Vespinae</taxon>
        <taxon>Vespula</taxon>
    </lineage>
</organism>